<dbReference type="EMBL" id="RDQL01000003">
    <property type="protein sequence ID" value="RMX01674.1"/>
    <property type="molecule type" value="Genomic_DNA"/>
</dbReference>
<dbReference type="CDD" id="cd00657">
    <property type="entry name" value="Ferritin_like"/>
    <property type="match status" value="1"/>
</dbReference>
<dbReference type="Gene3D" id="1.20.1260.10">
    <property type="match status" value="1"/>
</dbReference>
<dbReference type="InterPro" id="IPR011197">
    <property type="entry name" value="UCP012318"/>
</dbReference>
<dbReference type="Pfam" id="PF04305">
    <property type="entry name" value="DUF455"/>
    <property type="match status" value="1"/>
</dbReference>
<dbReference type="EMBL" id="RDQK01000010">
    <property type="protein sequence ID" value="RMX10320.1"/>
    <property type="molecule type" value="Genomic_DNA"/>
</dbReference>
<dbReference type="InterPro" id="IPR012347">
    <property type="entry name" value="Ferritin-like"/>
</dbReference>
<accession>A0A3M6R648</accession>
<evidence type="ECO:0000313" key="2">
    <source>
        <dbReference type="EMBL" id="RMX01674.1"/>
    </source>
</evidence>
<proteinExistence type="predicted"/>
<dbReference type="PANTHER" id="PTHR42782">
    <property type="entry name" value="SI:CH73-314G15.3"/>
    <property type="match status" value="1"/>
</dbReference>
<reference evidence="4 5" key="1">
    <citation type="submission" date="2018-10" db="EMBL/GenBank/DDBJ databases">
        <title>Comamonadaceae CDC group NO-1 genome sequencing and assembly.</title>
        <authorList>
            <person name="Bernier A.-M."/>
            <person name="Bernard K."/>
        </authorList>
    </citation>
    <scope>NUCLEOTIDE SEQUENCE [LARGE SCALE GENOMIC DNA]</scope>
    <source>
        <strain evidence="2 4">NML161473</strain>
        <strain evidence="3 6">NML180581</strain>
        <strain evidence="1 5">NML970147</strain>
    </source>
</reference>
<dbReference type="PIRSF" id="PIRSF012318">
    <property type="entry name" value="UCP012318"/>
    <property type="match status" value="1"/>
</dbReference>
<dbReference type="Proteomes" id="UP000281171">
    <property type="component" value="Unassembled WGS sequence"/>
</dbReference>
<accession>A0A3M6QEY7</accession>
<evidence type="ECO:0000313" key="1">
    <source>
        <dbReference type="EMBL" id="RMX01438.1"/>
    </source>
</evidence>
<evidence type="ECO:0000313" key="3">
    <source>
        <dbReference type="EMBL" id="RMX10320.1"/>
    </source>
</evidence>
<name>A0A3M6QEY7_9BURK</name>
<organism evidence="2 4">
    <name type="scientific">Allofranklinella schreckenbergeri</name>
    <dbReference type="NCBI Taxonomy" id="1076744"/>
    <lineage>
        <taxon>Bacteria</taxon>
        <taxon>Pseudomonadati</taxon>
        <taxon>Pseudomonadota</taxon>
        <taxon>Betaproteobacteria</taxon>
        <taxon>Burkholderiales</taxon>
        <taxon>Comamonadaceae</taxon>
        <taxon>Allofranklinella</taxon>
    </lineage>
</organism>
<evidence type="ECO:0000313" key="4">
    <source>
        <dbReference type="Proteomes" id="UP000267035"/>
    </source>
</evidence>
<evidence type="ECO:0000313" key="5">
    <source>
        <dbReference type="Proteomes" id="UP000267521"/>
    </source>
</evidence>
<gene>
    <name evidence="3" type="ORF">EBQ24_05195</name>
    <name evidence="2" type="ORF">EBQ25_03170</name>
    <name evidence="1" type="ORF">EBQ26_01305</name>
</gene>
<comment type="caution">
    <text evidence="2">The sequence shown here is derived from an EMBL/GenBank/DDBJ whole genome shotgun (WGS) entry which is preliminary data.</text>
</comment>
<sequence length="255" mass="29388">MCCDVDEKIRQIYAIYYGYRDGLFHREKIPVVSVPDAGRPAKPPLVAPRDVRQRGLGSVEGLQAMLHAIAHIEFNAMNLALDAAYRFQDMPEDFYRDWIRVAKEEAYHFSLMLQRLRDVGADYGDFPAHAGLWEACVETEHDVMVRMALVPRVMEARGLDVTPHIQEKLRQAGENRTARLLDVIYRDEHGHVAIGSHWFKYCCVQRQLDYRKTFESLLTGYLRAKIKGPFNMQARLQAGFDDLEMAMLQSLDGQR</sequence>
<evidence type="ECO:0000313" key="6">
    <source>
        <dbReference type="Proteomes" id="UP000281171"/>
    </source>
</evidence>
<dbReference type="InterPro" id="IPR007402">
    <property type="entry name" value="DUF455"/>
</dbReference>
<dbReference type="EMBL" id="RDQM01000001">
    <property type="protein sequence ID" value="RMX01438.1"/>
    <property type="molecule type" value="Genomic_DNA"/>
</dbReference>
<dbReference type="SUPFAM" id="SSF47240">
    <property type="entry name" value="Ferritin-like"/>
    <property type="match status" value="1"/>
</dbReference>
<dbReference type="InterPro" id="IPR009078">
    <property type="entry name" value="Ferritin-like_SF"/>
</dbReference>
<dbReference type="Proteomes" id="UP000267035">
    <property type="component" value="Unassembled WGS sequence"/>
</dbReference>
<dbReference type="Proteomes" id="UP000267521">
    <property type="component" value="Unassembled WGS sequence"/>
</dbReference>
<dbReference type="AlphaFoldDB" id="A0A3M6QEY7"/>
<accession>A0A3M6QE84</accession>
<dbReference type="PANTHER" id="PTHR42782:SF4">
    <property type="entry name" value="DUF455 DOMAIN-CONTAINING PROTEIN"/>
    <property type="match status" value="1"/>
</dbReference>
<keyword evidence="4" id="KW-1185">Reference proteome</keyword>
<protein>
    <submittedName>
        <fullName evidence="2">DUF455 family protein</fullName>
    </submittedName>
</protein>